<evidence type="ECO:0000313" key="2">
    <source>
        <dbReference type="Proteomes" id="UP001143910"/>
    </source>
</evidence>
<evidence type="ECO:0000313" key="1">
    <source>
        <dbReference type="EMBL" id="KAJ2955774.1"/>
    </source>
</evidence>
<protein>
    <submittedName>
        <fullName evidence="1">Uncharacterized protein</fullName>
    </submittedName>
</protein>
<accession>A0ACC1MCI7</accession>
<gene>
    <name evidence="1" type="ORF">NQ176_g11374</name>
</gene>
<reference evidence="1" key="1">
    <citation type="submission" date="2022-08" db="EMBL/GenBank/DDBJ databases">
        <title>Genome Sequence of Lecanicillium fungicola.</title>
        <authorList>
            <person name="Buettner E."/>
        </authorList>
    </citation>
    <scope>NUCLEOTIDE SEQUENCE</scope>
    <source>
        <strain evidence="1">Babe33</strain>
    </source>
</reference>
<dbReference type="EMBL" id="JANJQO010003823">
    <property type="protein sequence ID" value="KAJ2955774.1"/>
    <property type="molecule type" value="Genomic_DNA"/>
</dbReference>
<proteinExistence type="predicted"/>
<dbReference type="Proteomes" id="UP001143910">
    <property type="component" value="Unassembled WGS sequence"/>
</dbReference>
<organism evidence="1 2">
    <name type="scientific">Zarea fungicola</name>
    <dbReference type="NCBI Taxonomy" id="93591"/>
    <lineage>
        <taxon>Eukaryota</taxon>
        <taxon>Fungi</taxon>
        <taxon>Dikarya</taxon>
        <taxon>Ascomycota</taxon>
        <taxon>Pezizomycotina</taxon>
        <taxon>Sordariomycetes</taxon>
        <taxon>Hypocreomycetidae</taxon>
        <taxon>Hypocreales</taxon>
        <taxon>Cordycipitaceae</taxon>
        <taxon>Zarea</taxon>
    </lineage>
</organism>
<keyword evidence="2" id="KW-1185">Reference proteome</keyword>
<comment type="caution">
    <text evidence="1">The sequence shown here is derived from an EMBL/GenBank/DDBJ whole genome shotgun (WGS) entry which is preliminary data.</text>
</comment>
<name>A0ACC1MCI7_9HYPO</name>
<sequence length="96" mass="11347">MHHPIQDPETIRKAKEQDWWLTFDDVNPHARDILEKYSGIAPADVVQHVRDIRDRAIEIFVYPCIGTLKFLDIEIDRTPCYDEIKQRIARAPQARH</sequence>